<accession>A0A917B7Q8</accession>
<keyword evidence="3 7" id="KW-0812">Transmembrane</keyword>
<dbReference type="PANTHER" id="PTHR31632">
    <property type="entry name" value="IRON TRANSPORTER FTH1"/>
    <property type="match status" value="1"/>
</dbReference>
<evidence type="ECO:0000256" key="2">
    <source>
        <dbReference type="ARBA" id="ARBA00008333"/>
    </source>
</evidence>
<protein>
    <recommendedName>
        <fullName evidence="10">Ferrous iron transporter</fullName>
    </recommendedName>
</protein>
<feature type="transmembrane region" description="Helical" evidence="7">
    <location>
        <begin position="488"/>
        <end position="509"/>
    </location>
</feature>
<dbReference type="AlphaFoldDB" id="A0A917B7Q8"/>
<feature type="region of interest" description="Disordered" evidence="6">
    <location>
        <begin position="517"/>
        <end position="548"/>
    </location>
</feature>
<evidence type="ECO:0000313" key="8">
    <source>
        <dbReference type="EMBL" id="GGF26904.1"/>
    </source>
</evidence>
<dbReference type="RefSeq" id="WP_188677679.1">
    <property type="nucleotide sequence ID" value="NZ_BMGP01000003.1"/>
</dbReference>
<keyword evidence="5 7" id="KW-0472">Membrane</keyword>
<evidence type="ECO:0000256" key="7">
    <source>
        <dbReference type="SAM" id="Phobius"/>
    </source>
</evidence>
<organism evidence="8 9">
    <name type="scientific">Subtercola lobariae</name>
    <dbReference type="NCBI Taxonomy" id="1588641"/>
    <lineage>
        <taxon>Bacteria</taxon>
        <taxon>Bacillati</taxon>
        <taxon>Actinomycetota</taxon>
        <taxon>Actinomycetes</taxon>
        <taxon>Micrococcales</taxon>
        <taxon>Microbacteriaceae</taxon>
        <taxon>Subtercola</taxon>
    </lineage>
</organism>
<gene>
    <name evidence="8" type="ORF">GCM10011399_20300</name>
</gene>
<sequence>MLATFVIGLREGLEAALIVGIIAAFLKRNGHSLRSMWVGVVAAIVLSIAVGVTLEIISVGLPQAQQEGMESIIGVVAVIMVTFMITWMSKHARNMRSELESTATSALAQGSVFALAGMAFLAVLREGFETSVFLLAAFQSSVSPFAAGAGAVLGLLLAVAIGYGIYRGGVKLNLGKFFTVTGVFLVFVAAGLVMSALRTAHEAGWITVGQNATVDLSWLAPGGSVQAALVTGVLGIPADPRVIEVLGWALYLVPMLLFVLWPHSKRPGKRAYRVQFGIAAACAAAALVLFIAVPAAPQAAVGAVVITGADGAQVGTAEVTASGSGPDLSLTATVLGVTTVTALDSSAASIQNHLGEDARAFSITTDTPISGQPSTLTLDAVAQLNGGRTPVGVSRVTNPGPFDATWQATQTVQAWVVGDTLLDASSSSVTTLTLSGGGLSSARTVSISGSGTAPTAIAWGVSPQQASATAAALSDAQVAASEAQLFKVYLPIVLAVAALILAAFGLRGLRSARRTGDRADADVSASGASEPDDSLFHSDKTPAHSTSF</sequence>
<dbReference type="Proteomes" id="UP000598775">
    <property type="component" value="Unassembled WGS sequence"/>
</dbReference>
<keyword evidence="9" id="KW-1185">Reference proteome</keyword>
<evidence type="ECO:0000256" key="4">
    <source>
        <dbReference type="ARBA" id="ARBA00022989"/>
    </source>
</evidence>
<evidence type="ECO:0000256" key="1">
    <source>
        <dbReference type="ARBA" id="ARBA00004141"/>
    </source>
</evidence>
<dbReference type="PANTHER" id="PTHR31632:SF2">
    <property type="entry name" value="PLASMA MEMBRANE IRON PERMEASE"/>
    <property type="match status" value="1"/>
</dbReference>
<feature type="transmembrane region" description="Helical" evidence="7">
    <location>
        <begin position="38"/>
        <end position="59"/>
    </location>
</feature>
<feature type="transmembrane region" description="Helical" evidence="7">
    <location>
        <begin position="101"/>
        <end position="124"/>
    </location>
</feature>
<feature type="transmembrane region" description="Helical" evidence="7">
    <location>
        <begin position="245"/>
        <end position="262"/>
    </location>
</feature>
<comment type="caution">
    <text evidence="8">The sequence shown here is derived from an EMBL/GenBank/DDBJ whole genome shotgun (WGS) entry which is preliminary data.</text>
</comment>
<dbReference type="Pfam" id="PF03239">
    <property type="entry name" value="FTR1"/>
    <property type="match status" value="1"/>
</dbReference>
<name>A0A917B7Q8_9MICO</name>
<evidence type="ECO:0000256" key="6">
    <source>
        <dbReference type="SAM" id="MobiDB-lite"/>
    </source>
</evidence>
<dbReference type="GO" id="GO:0015093">
    <property type="term" value="F:ferrous iron transmembrane transporter activity"/>
    <property type="evidence" value="ECO:0007669"/>
    <property type="project" value="TreeGrafter"/>
</dbReference>
<feature type="transmembrane region" description="Helical" evidence="7">
    <location>
        <begin position="274"/>
        <end position="293"/>
    </location>
</feature>
<comment type="similarity">
    <text evidence="2">Belongs to the oxidase-dependent Fe transporter (OFeT) (TC 9.A.10.1) family.</text>
</comment>
<feature type="transmembrane region" description="Helical" evidence="7">
    <location>
        <begin position="177"/>
        <end position="197"/>
    </location>
</feature>
<evidence type="ECO:0000313" key="9">
    <source>
        <dbReference type="Proteomes" id="UP000598775"/>
    </source>
</evidence>
<reference evidence="8 9" key="1">
    <citation type="journal article" date="2014" name="Int. J. Syst. Evol. Microbiol.">
        <title>Complete genome sequence of Corynebacterium casei LMG S-19264T (=DSM 44701T), isolated from a smear-ripened cheese.</title>
        <authorList>
            <consortium name="US DOE Joint Genome Institute (JGI-PGF)"/>
            <person name="Walter F."/>
            <person name="Albersmeier A."/>
            <person name="Kalinowski J."/>
            <person name="Ruckert C."/>
        </authorList>
    </citation>
    <scope>NUCLEOTIDE SEQUENCE [LARGE SCALE GENOMIC DNA]</scope>
    <source>
        <strain evidence="8 9">CGMCC 1.12976</strain>
    </source>
</reference>
<dbReference type="NCBIfam" id="NF041756">
    <property type="entry name" value="EfeU"/>
    <property type="match status" value="1"/>
</dbReference>
<evidence type="ECO:0008006" key="10">
    <source>
        <dbReference type="Google" id="ProtNLM"/>
    </source>
</evidence>
<evidence type="ECO:0000256" key="5">
    <source>
        <dbReference type="ARBA" id="ARBA00023136"/>
    </source>
</evidence>
<dbReference type="EMBL" id="BMGP01000003">
    <property type="protein sequence ID" value="GGF26904.1"/>
    <property type="molecule type" value="Genomic_DNA"/>
</dbReference>
<comment type="subcellular location">
    <subcellularLocation>
        <location evidence="1">Membrane</location>
        <topology evidence="1">Multi-pass membrane protein</topology>
    </subcellularLocation>
</comment>
<keyword evidence="4 7" id="KW-1133">Transmembrane helix</keyword>
<feature type="transmembrane region" description="Helical" evidence="7">
    <location>
        <begin position="71"/>
        <end position="89"/>
    </location>
</feature>
<feature type="transmembrane region" description="Helical" evidence="7">
    <location>
        <begin position="6"/>
        <end position="26"/>
    </location>
</feature>
<proteinExistence type="inferred from homology"/>
<feature type="transmembrane region" description="Helical" evidence="7">
    <location>
        <begin position="144"/>
        <end position="165"/>
    </location>
</feature>
<evidence type="ECO:0000256" key="3">
    <source>
        <dbReference type="ARBA" id="ARBA00022692"/>
    </source>
</evidence>
<dbReference type="GO" id="GO:0033573">
    <property type="term" value="C:high-affinity iron permease complex"/>
    <property type="evidence" value="ECO:0007669"/>
    <property type="project" value="InterPro"/>
</dbReference>
<dbReference type="InterPro" id="IPR004923">
    <property type="entry name" value="FTR1/Fip1/EfeU"/>
</dbReference>